<dbReference type="GO" id="GO:0071973">
    <property type="term" value="P:bacterial-type flagellum-dependent cell motility"/>
    <property type="evidence" value="ECO:0007669"/>
    <property type="project" value="TreeGrafter"/>
</dbReference>
<keyword evidence="8" id="KW-0969">Cilium</keyword>
<evidence type="ECO:0000256" key="2">
    <source>
        <dbReference type="ARBA" id="ARBA00011255"/>
    </source>
</evidence>
<keyword evidence="8" id="KW-0966">Cell projection</keyword>
<dbReference type="Pfam" id="PF02465">
    <property type="entry name" value="FliD_N"/>
    <property type="match status" value="1"/>
</dbReference>
<evidence type="ECO:0000256" key="3">
    <source>
        <dbReference type="ARBA" id="ARBA00023054"/>
    </source>
</evidence>
<dbReference type="GO" id="GO:0009421">
    <property type="term" value="C:bacterial-type flagellum filament cap"/>
    <property type="evidence" value="ECO:0007669"/>
    <property type="project" value="InterPro"/>
</dbReference>
<dbReference type="Pfam" id="PF07195">
    <property type="entry name" value="FliD_C"/>
    <property type="match status" value="1"/>
</dbReference>
<dbReference type="InterPro" id="IPR003481">
    <property type="entry name" value="FliD_N"/>
</dbReference>
<sequence>MAINGINPYNTTMRVMGLSGSGLDTQSIVTQLMQAERMPYNSIYRKKELIEWKTEAYRSVTNVLKNFQSKYLADSYGSFKSTSMLSQLQYKKFTTTAIDSVTKAASSIVSVSGDSTSIEGTHTIQVINMAKAQIIESDFAGGGASSALAGSDAADFSELAGKSFRISVDGVNKLITFNSSHTFTSADDLVNNAQYGLNKLLEDAFGAGKVLASEDGGKITFGTGAGVSRLSLYMGAAESEALSALKFSAGDSNRLSLGTSLEQLAEKGAFKNSITFGGDDSDTLEFEINGKKFSFNKSVTLSSMLSTINGDSTARVNIQYDSTADKFIMTAKQLGDGKNIVIKETKGNFFSGTAAMIDITDAEGNSTNKKEVQQGTDANVVIDGQTLKRSSNVITVNGVTYTLTGEGGNVQNVSLVPDTESVFNSIKGFVEEYNSIIDTINSKLSEKYDRNYQPLTSEEKEAMTEEQIKKWEEKAKTGLLKNDSILQSMVYQMRAALYSSVEGVSASLSNVGITTGDYSQKGKLTIDEKKLREALQNNPDAVMNLFSKKSDTSYDPNMTKEQKAERNSQQGLMWKLSDIINDNIRTSRNSNNEKGFLLEKAGLVGDASEYSNMLYDQIEDYNDKLKDLANKLGVKEEKYYLKFANLEKLLAKMNSQSNWFSQQFGKM</sequence>
<evidence type="ECO:0000313" key="9">
    <source>
        <dbReference type="Proteomes" id="UP000253034"/>
    </source>
</evidence>
<dbReference type="GO" id="GO:0009424">
    <property type="term" value="C:bacterial-type flagellum hook"/>
    <property type="evidence" value="ECO:0007669"/>
    <property type="project" value="UniProtKB-UniRule"/>
</dbReference>
<evidence type="ECO:0000259" key="7">
    <source>
        <dbReference type="Pfam" id="PF07195"/>
    </source>
</evidence>
<dbReference type="GO" id="GO:0007155">
    <property type="term" value="P:cell adhesion"/>
    <property type="evidence" value="ECO:0007669"/>
    <property type="project" value="InterPro"/>
</dbReference>
<feature type="domain" description="Flagellar hook-associated protein 2 C-terminal" evidence="7">
    <location>
        <begin position="375"/>
        <end position="655"/>
    </location>
</feature>
<reference evidence="8 9" key="1">
    <citation type="submission" date="2018-07" db="EMBL/GenBank/DDBJ databases">
        <title>Genomic Encyclopedia of Type Strains, Phase IV (KMG-IV): sequencing the most valuable type-strain genomes for metagenomic binning, comparative biology and taxonomic classification.</title>
        <authorList>
            <person name="Goeker M."/>
        </authorList>
    </citation>
    <scope>NUCLEOTIDE SEQUENCE [LARGE SCALE GENOMIC DNA]</scope>
    <source>
        <strain evidence="8 9">DSM 27016</strain>
    </source>
</reference>
<keyword evidence="4 5" id="KW-0975">Bacterial flagellum</keyword>
<gene>
    <name evidence="8" type="ORF">DFR58_11418</name>
</gene>
<comment type="subcellular location">
    <subcellularLocation>
        <location evidence="5">Secreted</location>
    </subcellularLocation>
    <subcellularLocation>
        <location evidence="5">Bacterial flagellum</location>
    </subcellularLocation>
</comment>
<evidence type="ECO:0000256" key="1">
    <source>
        <dbReference type="ARBA" id="ARBA00009764"/>
    </source>
</evidence>
<feature type="coiled-coil region" evidence="5">
    <location>
        <begin position="611"/>
        <end position="638"/>
    </location>
</feature>
<dbReference type="InterPro" id="IPR010809">
    <property type="entry name" value="FliD_C"/>
</dbReference>
<dbReference type="Proteomes" id="UP000253034">
    <property type="component" value="Unassembled WGS sequence"/>
</dbReference>
<comment type="subunit">
    <text evidence="2 5">Homopentamer.</text>
</comment>
<accession>A0A369B521</accession>
<feature type="domain" description="Flagellar hook-associated protein 2 N-terminal" evidence="6">
    <location>
        <begin position="21"/>
        <end position="133"/>
    </location>
</feature>
<comment type="similarity">
    <text evidence="1 5">Belongs to the FliD family.</text>
</comment>
<name>A0A369B521_9FIRM</name>
<keyword evidence="5" id="KW-0964">Secreted</keyword>
<proteinExistence type="inferred from homology"/>
<organism evidence="8 9">
    <name type="scientific">Anaerobacterium chartisolvens</name>
    <dbReference type="NCBI Taxonomy" id="1297424"/>
    <lineage>
        <taxon>Bacteria</taxon>
        <taxon>Bacillati</taxon>
        <taxon>Bacillota</taxon>
        <taxon>Clostridia</taxon>
        <taxon>Eubacteriales</taxon>
        <taxon>Oscillospiraceae</taxon>
        <taxon>Anaerobacterium</taxon>
    </lineage>
</organism>
<keyword evidence="8" id="KW-0282">Flagellum</keyword>
<dbReference type="AlphaFoldDB" id="A0A369B521"/>
<dbReference type="InterPro" id="IPR040026">
    <property type="entry name" value="FliD"/>
</dbReference>
<comment type="caution">
    <text evidence="8">The sequence shown here is derived from an EMBL/GenBank/DDBJ whole genome shotgun (WGS) entry which is preliminary data.</text>
</comment>
<keyword evidence="3 5" id="KW-0175">Coiled coil</keyword>
<evidence type="ECO:0000256" key="4">
    <source>
        <dbReference type="ARBA" id="ARBA00023143"/>
    </source>
</evidence>
<evidence type="ECO:0000313" key="8">
    <source>
        <dbReference type="EMBL" id="RCX14784.1"/>
    </source>
</evidence>
<dbReference type="EMBL" id="QPJT01000014">
    <property type="protein sequence ID" value="RCX14784.1"/>
    <property type="molecule type" value="Genomic_DNA"/>
</dbReference>
<keyword evidence="9" id="KW-1185">Reference proteome</keyword>
<dbReference type="PANTHER" id="PTHR30288:SF0">
    <property type="entry name" value="FLAGELLAR HOOK-ASSOCIATED PROTEIN 2"/>
    <property type="match status" value="1"/>
</dbReference>
<evidence type="ECO:0000256" key="5">
    <source>
        <dbReference type="RuleBase" id="RU362066"/>
    </source>
</evidence>
<dbReference type="PANTHER" id="PTHR30288">
    <property type="entry name" value="FLAGELLAR CAP/ASSEMBLY PROTEIN FLID"/>
    <property type="match status" value="1"/>
</dbReference>
<evidence type="ECO:0000259" key="6">
    <source>
        <dbReference type="Pfam" id="PF02465"/>
    </source>
</evidence>
<dbReference type="GO" id="GO:0005576">
    <property type="term" value="C:extracellular region"/>
    <property type="evidence" value="ECO:0007669"/>
    <property type="project" value="UniProtKB-SubCell"/>
</dbReference>
<protein>
    <recommendedName>
        <fullName evidence="5">Flagellar hook-associated protein 2</fullName>
        <shortName evidence="5">HAP2</shortName>
    </recommendedName>
    <alternativeName>
        <fullName evidence="5">Flagellar cap protein</fullName>
    </alternativeName>
</protein>
<comment type="function">
    <text evidence="5">Required for morphogenesis and for the elongation of the flagellar filament by facilitating polymerization of the flagellin monomers at the tip of growing filament. Forms a capping structure, which prevents flagellin subunits (transported through the central channel of the flagellum) from leaking out without polymerization at the distal end.</text>
</comment>